<feature type="domain" description="Gnk2-homologous" evidence="6">
    <location>
        <begin position="145"/>
        <end position="251"/>
    </location>
</feature>
<proteinExistence type="inferred from homology"/>
<dbReference type="InterPro" id="IPR050581">
    <property type="entry name" value="CRR_secretory_protein"/>
</dbReference>
<dbReference type="PANTHER" id="PTHR32411">
    <property type="entry name" value="CYSTEINE-RICH REPEAT SECRETORY PROTEIN 38-RELATED"/>
    <property type="match status" value="1"/>
</dbReference>
<dbReference type="Pfam" id="PF01657">
    <property type="entry name" value="Stress-antifung"/>
    <property type="match status" value="2"/>
</dbReference>
<keyword evidence="4" id="KW-0677">Repeat</keyword>
<dbReference type="InterPro" id="IPR038408">
    <property type="entry name" value="GNK2_sf"/>
</dbReference>
<dbReference type="InterPro" id="IPR002902">
    <property type="entry name" value="GNK2"/>
</dbReference>
<evidence type="ECO:0000256" key="2">
    <source>
        <dbReference type="ARBA" id="ARBA00022525"/>
    </source>
</evidence>
<evidence type="ECO:0000256" key="1">
    <source>
        <dbReference type="ARBA" id="ARBA00004613"/>
    </source>
</evidence>
<keyword evidence="8" id="KW-1185">Reference proteome</keyword>
<dbReference type="AlphaFoldDB" id="A0ABD1AY72"/>
<dbReference type="GO" id="GO:0005576">
    <property type="term" value="C:extracellular region"/>
    <property type="evidence" value="ECO:0007669"/>
    <property type="project" value="UniProtKB-SubCell"/>
</dbReference>
<dbReference type="Gene3D" id="3.30.430.20">
    <property type="entry name" value="Gnk2 domain, C-X8-C-X2-C motif"/>
    <property type="match status" value="2"/>
</dbReference>
<evidence type="ECO:0000256" key="4">
    <source>
        <dbReference type="ARBA" id="ARBA00022737"/>
    </source>
</evidence>
<organism evidence="7 8">
    <name type="scientific">Cardamine amara subsp. amara</name>
    <dbReference type="NCBI Taxonomy" id="228776"/>
    <lineage>
        <taxon>Eukaryota</taxon>
        <taxon>Viridiplantae</taxon>
        <taxon>Streptophyta</taxon>
        <taxon>Embryophyta</taxon>
        <taxon>Tracheophyta</taxon>
        <taxon>Spermatophyta</taxon>
        <taxon>Magnoliopsida</taxon>
        <taxon>eudicotyledons</taxon>
        <taxon>Gunneridae</taxon>
        <taxon>Pentapetalae</taxon>
        <taxon>rosids</taxon>
        <taxon>malvids</taxon>
        <taxon>Brassicales</taxon>
        <taxon>Brassicaceae</taxon>
        <taxon>Cardamineae</taxon>
        <taxon>Cardamine</taxon>
    </lineage>
</organism>
<sequence>MYSSSSVATRFVLISILAVVATQLLLMRTVSSLNMTNAYLNHKCLVSQGKYKPGSSYEENLTLIISIIASEDGFVHGYSNFEDPELVSVTFQCRGDSFGSKCRSCYATAVAGLRRRCPRYKGAIIWYDQCVLEIISTNNTEGKIDKDNKVCMSNPKKMNVDSFREKWMTFLDNLVGRTFKSRYMYAAGDTRFGTKKLYGMVQCRNVLEPVYKSCQQCLRNLAMQFQDCWNGKQGARVLGTSCNFRFELYPFVSNKSGPN</sequence>
<gene>
    <name evidence="7" type="ORF">V5N11_028794</name>
</gene>
<feature type="domain" description="Gnk2-homologous" evidence="6">
    <location>
        <begin position="39"/>
        <end position="139"/>
    </location>
</feature>
<dbReference type="EMBL" id="JBANAX010000423">
    <property type="protein sequence ID" value="KAL1209264.1"/>
    <property type="molecule type" value="Genomic_DNA"/>
</dbReference>
<keyword evidence="3" id="KW-0732">Signal</keyword>
<dbReference type="PROSITE" id="PS51473">
    <property type="entry name" value="GNK2"/>
    <property type="match status" value="2"/>
</dbReference>
<accession>A0ABD1AY72</accession>
<evidence type="ECO:0000313" key="8">
    <source>
        <dbReference type="Proteomes" id="UP001558713"/>
    </source>
</evidence>
<evidence type="ECO:0000313" key="7">
    <source>
        <dbReference type="EMBL" id="KAL1209264.1"/>
    </source>
</evidence>
<comment type="similarity">
    <text evidence="5">Belongs to the cysteine-rich repeat secretory protein family.</text>
</comment>
<dbReference type="CDD" id="cd23509">
    <property type="entry name" value="Gnk2-like"/>
    <property type="match status" value="2"/>
</dbReference>
<reference evidence="7 8" key="1">
    <citation type="submission" date="2024-04" db="EMBL/GenBank/DDBJ databases">
        <title>Genome assembly C_amara_ONT_v2.</title>
        <authorList>
            <person name="Yant L."/>
            <person name="Moore C."/>
            <person name="Slenker M."/>
        </authorList>
    </citation>
    <scope>NUCLEOTIDE SEQUENCE [LARGE SCALE GENOMIC DNA]</scope>
    <source>
        <tissue evidence="7">Leaf</tissue>
    </source>
</reference>
<keyword evidence="2" id="KW-0964">Secreted</keyword>
<evidence type="ECO:0000256" key="5">
    <source>
        <dbReference type="ARBA" id="ARBA00038515"/>
    </source>
</evidence>
<dbReference type="PANTHER" id="PTHR32411:SF53">
    <property type="entry name" value="CYSTEINE-RICH REPEAT SECRETORY PROTEIN 18-RELATED"/>
    <property type="match status" value="1"/>
</dbReference>
<name>A0ABD1AY72_CARAN</name>
<comment type="subcellular location">
    <subcellularLocation>
        <location evidence="1">Secreted</location>
    </subcellularLocation>
</comment>
<evidence type="ECO:0000256" key="3">
    <source>
        <dbReference type="ARBA" id="ARBA00022729"/>
    </source>
</evidence>
<protein>
    <submittedName>
        <fullName evidence="7">Cysteine-rich repeat secretory protein 16</fullName>
    </submittedName>
</protein>
<dbReference type="Proteomes" id="UP001558713">
    <property type="component" value="Unassembled WGS sequence"/>
</dbReference>
<evidence type="ECO:0000259" key="6">
    <source>
        <dbReference type="PROSITE" id="PS51473"/>
    </source>
</evidence>
<comment type="caution">
    <text evidence="7">The sequence shown here is derived from an EMBL/GenBank/DDBJ whole genome shotgun (WGS) entry which is preliminary data.</text>
</comment>